<feature type="non-terminal residue" evidence="2">
    <location>
        <position position="1528"/>
    </location>
</feature>
<comment type="caution">
    <text evidence="2">The sequence shown here is derived from an EMBL/GenBank/DDBJ whole genome shotgun (WGS) entry which is preliminary data.</text>
</comment>
<dbReference type="eggNOG" id="COG2304">
    <property type="taxonomic scope" value="Bacteria"/>
</dbReference>
<keyword evidence="3" id="KW-1185">Reference proteome</keyword>
<sequence>MVDMEATPGNVQITQDLTLTPGALYHLTFEIGAANDPGIANSAKLEVFWNGQSVGVFVPTSGVMQTISVDVTAAGANNQLTFKEIGEAGDNTGTFLANVKLSDVIIIDETKGVDADSDDTTGLGALFSTVTNVGPVGVDPDMDQPQYAQGKDPVVTTGVADYGTDGPAAVDPRVIGLSVSSAGVDSGLTTTEGKAIHLYLEGKLVVGRYDSDNNGSYDTAAFALSIDPNTGILSIAQYVSLHHPIAGQNDDGVYLNANTLLATVTLTDGDGDHATSSADISSAVRFEDDGPSINPLENSSLRDWTIDEDVLPAAGHATPIGNDALDNPADTNDYTQLNGKPLGVTWGADGPKALTFAATDSHHPTIAITDGNGVPQPALTSGGVPLVYDIQTNVDGGQTLIAYKGAIAPANQIFTLTLDPDAGNGGTFSFELTGALDHPAGNGQNTLNLKFGFIATDGDDDTATSFLTLRITDDVPYLTNPYQNANLILNGSFEDHGPVGNPGFNTFEAINHWTSGPDNVPFEIQQGNIGDLLPQDGIAKVELDSDPLNNPTSQLNATIQQTISTPLAAGDSYELSFWYSPRPNDGNPDSSSLKVYWNGVVVHTIDSSTQADGWQHVSVLVTAQAGSNTVAFQGSGQPNQLGAYLDNVSLIPAITVDEDGLTGPLAYGNHDSQPGDNVVPNTEGVGQDNNEATATGNLNIKWGADDNDSGVDGFSGTFNSFVQDHPDGVGDRSVTFTNANVAVTGVSALYSHGDLVTFVLNADHTVLMGVAGTGDNARTVFEVSLSDEGTGQFRFVLLDKLDHAPGANENDIGLSFNYTATDSDGDAVSGSFFVGVDDDVPVVRGPTTAATLDDEAQPNGIDGGPGDLTGNNYYTASGDLNFSAGADGLKSIAITGFSAKNSNGDTAVALFAIYVDPTTGVGKAYEVTTTWAAGVNAGVGGAAGDFTKGGTFTGTMTVPDGNGTKTVTVFTIEVDSSGHYTVTLDAPLAHPFTDPDLKNNGPELSYEDELTLNFNYQVTDGDNDQATGTLSVKVDDDSPELNGIQQITVDNYNVVHAGAIDFNPGADGAGGANLAGNAPPAGMKSGGQDVHYWVSEDGSTLIAYTGAIVTGSTPPGATNQVFVLEVTDGEQGYTFTQYKALDLSASTSQVIANLFHSNAPAPSIDVTTASNGGNVVATVTGSDDVNGSAQGFGLHSNNFNPGDWLKFDFNQSDPTVATFSFFKDTTLNYIVHFSDNTSLVVSNYSATSAHGLTITAPVGATIVDVEFDAISTSSKTKIDLDSVTVGTTSGSADADLAFTANLTDGDGDGVSGTINVHIHQNTPPTITVTPTTGETNVATGHNLVDEAGLPNVGSNANAPSEVTHGTFTLTDTDGAGDIKTVTITGVDSSGPLTVALNGSGATVHGTYGTLVISANPVINGNTVTYSYNYTLTAPYHDPSPEVGQNIDASADNFTITVTDGSNTTSNAALAIDIKDDVPQAKNDTGNIGEDAASVTVAASGVLSNDVAGADGGKTVTTTGSFTGTYGTL</sequence>
<dbReference type="Proteomes" id="UP000001096">
    <property type="component" value="Unassembled WGS sequence"/>
</dbReference>
<dbReference type="NCBIfam" id="TIGR03660">
    <property type="entry name" value="T1SS_rpt_143"/>
    <property type="match status" value="2"/>
</dbReference>
<name>K8PVA5_9BRAD</name>
<dbReference type="SUPFAM" id="SSF49785">
    <property type="entry name" value="Galactose-binding domain-like"/>
    <property type="match status" value="1"/>
</dbReference>
<organism evidence="2 3">
    <name type="scientific">Afipia broomeae ATCC 49717</name>
    <dbReference type="NCBI Taxonomy" id="883078"/>
    <lineage>
        <taxon>Bacteria</taxon>
        <taxon>Pseudomonadati</taxon>
        <taxon>Pseudomonadota</taxon>
        <taxon>Alphaproteobacteria</taxon>
        <taxon>Hyphomicrobiales</taxon>
        <taxon>Nitrobacteraceae</taxon>
        <taxon>Afipia</taxon>
    </lineage>
</organism>
<proteinExistence type="predicted"/>
<protein>
    <submittedName>
        <fullName evidence="2">T1SS-143 repeat domain-containing protein</fullName>
    </submittedName>
</protein>
<dbReference type="EMBL" id="AGWX01000001">
    <property type="protein sequence ID" value="EKS42283.1"/>
    <property type="molecule type" value="Genomic_DNA"/>
</dbReference>
<dbReference type="InterPro" id="IPR043824">
    <property type="entry name" value="DUF5801"/>
</dbReference>
<evidence type="ECO:0000259" key="1">
    <source>
        <dbReference type="Pfam" id="PF19116"/>
    </source>
</evidence>
<dbReference type="HOGENOM" id="CLU_247462_0_0_5"/>
<reference evidence="2 3" key="1">
    <citation type="submission" date="2012-04" db="EMBL/GenBank/DDBJ databases">
        <title>The Genome Sequence of Afipia broomeae ATCC 49717.</title>
        <authorList>
            <consortium name="The Broad Institute Genome Sequencing Platform"/>
            <person name="Earl A."/>
            <person name="Ward D."/>
            <person name="Feldgarden M."/>
            <person name="Gevers D."/>
            <person name="Huys G."/>
            <person name="Walker B."/>
            <person name="Young S.K."/>
            <person name="Zeng Q."/>
            <person name="Gargeya S."/>
            <person name="Fitzgerald M."/>
            <person name="Haas B."/>
            <person name="Abouelleil A."/>
            <person name="Alvarado L."/>
            <person name="Arachchi H.M."/>
            <person name="Berlin A."/>
            <person name="Chapman S.B."/>
            <person name="Goldberg J."/>
            <person name="Griggs A."/>
            <person name="Gujja S."/>
            <person name="Hansen M."/>
            <person name="Howarth C."/>
            <person name="Imamovic A."/>
            <person name="Larimer J."/>
            <person name="McCowen C."/>
            <person name="Montmayeur A."/>
            <person name="Murphy C."/>
            <person name="Neiman D."/>
            <person name="Pearson M."/>
            <person name="Priest M."/>
            <person name="Roberts A."/>
            <person name="Saif S."/>
            <person name="Shea T."/>
            <person name="Sisk P."/>
            <person name="Sykes S."/>
            <person name="Wortman J."/>
            <person name="Nusbaum C."/>
            <person name="Birren B."/>
        </authorList>
    </citation>
    <scope>NUCLEOTIDE SEQUENCE [LARGE SCALE GENOMIC DNA]</scope>
    <source>
        <strain evidence="2 3">ATCC 49717</strain>
    </source>
</reference>
<evidence type="ECO:0000313" key="2">
    <source>
        <dbReference type="EMBL" id="EKS42283.1"/>
    </source>
</evidence>
<dbReference type="eggNOG" id="COG2931">
    <property type="taxonomic scope" value="Bacteria"/>
</dbReference>
<feature type="domain" description="DUF5801" evidence="1">
    <location>
        <begin position="105"/>
        <end position="281"/>
    </location>
</feature>
<accession>K8PVA5</accession>
<dbReference type="Pfam" id="PF19116">
    <property type="entry name" value="DUF5801"/>
    <property type="match status" value="2"/>
</dbReference>
<gene>
    <name evidence="2" type="ORF">HMPREF9695_01375</name>
</gene>
<dbReference type="Gene3D" id="2.60.120.260">
    <property type="entry name" value="Galactose-binding domain-like"/>
    <property type="match status" value="1"/>
</dbReference>
<dbReference type="InterPro" id="IPR008979">
    <property type="entry name" value="Galactose-bd-like_sf"/>
</dbReference>
<dbReference type="InterPro" id="IPR019959">
    <property type="entry name" value="T1SS-143_rpt-cont_dom"/>
</dbReference>
<feature type="domain" description="DUF5801" evidence="1">
    <location>
        <begin position="952"/>
        <end position="1031"/>
    </location>
</feature>
<dbReference type="RefSeq" id="WP_006020093.1">
    <property type="nucleotide sequence ID" value="NZ_KB375282.1"/>
</dbReference>
<evidence type="ECO:0000313" key="3">
    <source>
        <dbReference type="Proteomes" id="UP000001096"/>
    </source>
</evidence>